<evidence type="ECO:0000313" key="1">
    <source>
        <dbReference type="EMBL" id="CAF24731.1"/>
    </source>
</evidence>
<dbReference type="Proteomes" id="UP000000529">
    <property type="component" value="Chromosome"/>
</dbReference>
<dbReference type="OrthoDB" id="18849at2"/>
<protein>
    <submittedName>
        <fullName evidence="1">Uncharacterized protein</fullName>
    </submittedName>
</protein>
<dbReference type="RefSeq" id="WP_011176550.1">
    <property type="nucleotide sequence ID" value="NC_005861.2"/>
</dbReference>
<reference evidence="1 2" key="1">
    <citation type="journal article" date="2004" name="Science">
        <title>Illuminating the evolutionary history of chlamydiae.</title>
        <authorList>
            <person name="Horn M."/>
            <person name="Collingro A."/>
            <person name="Schmitz-Esser S."/>
            <person name="Beier C.L."/>
            <person name="Purkhold U."/>
            <person name="Fartmann B."/>
            <person name="Brandt P."/>
            <person name="Nyakatura G.J."/>
            <person name="Droege M."/>
            <person name="Frishman D."/>
            <person name="Rattei T."/>
            <person name="Mewes H."/>
            <person name="Wagner M."/>
        </authorList>
    </citation>
    <scope>NUCLEOTIDE SEQUENCE [LARGE SCALE GENOMIC DNA]</scope>
    <source>
        <strain evidence="1 2">UWE25</strain>
    </source>
</reference>
<gene>
    <name evidence="1" type="ORF">PC_RS09625</name>
</gene>
<dbReference type="HOGENOM" id="CLU_2303218_0_0_0"/>
<accession>Q6M9L8</accession>
<keyword evidence="2" id="KW-1185">Reference proteome</keyword>
<proteinExistence type="predicted"/>
<dbReference type="STRING" id="264201.pc2007"/>
<dbReference type="KEGG" id="pcu:PC_RS09625"/>
<sequence length="100" mass="11705">MNAYEVQDPSLSKQYQPVIFSEVKGIEWVKKCIQQYPEILWLADGEVRKTEEGQATENSPYSEQLFGQKFIEFDRTIMTIRCLQLILDGSENAYQEFMVD</sequence>
<evidence type="ECO:0000313" key="2">
    <source>
        <dbReference type="Proteomes" id="UP000000529"/>
    </source>
</evidence>
<dbReference type="EMBL" id="BX908798">
    <property type="protein sequence ID" value="CAF24731.1"/>
    <property type="molecule type" value="Genomic_DNA"/>
</dbReference>
<dbReference type="AlphaFoldDB" id="Q6M9L8"/>
<name>Q6M9L8_PARUW</name>
<organism evidence="1 2">
    <name type="scientific">Protochlamydia amoebophila (strain UWE25)</name>
    <dbReference type="NCBI Taxonomy" id="264201"/>
    <lineage>
        <taxon>Bacteria</taxon>
        <taxon>Pseudomonadati</taxon>
        <taxon>Chlamydiota</taxon>
        <taxon>Chlamydiia</taxon>
        <taxon>Parachlamydiales</taxon>
        <taxon>Parachlamydiaceae</taxon>
        <taxon>Candidatus Protochlamydia</taxon>
    </lineage>
</organism>